<dbReference type="GO" id="GO:0032259">
    <property type="term" value="P:methylation"/>
    <property type="evidence" value="ECO:0007669"/>
    <property type="project" value="UniProtKB-KW"/>
</dbReference>
<dbReference type="Gene3D" id="3.40.366.10">
    <property type="entry name" value="Malonyl-Coenzyme A Acyl Carrier Protein, domain 2"/>
    <property type="match status" value="1"/>
</dbReference>
<gene>
    <name evidence="12" type="ORF">D7B24_006863</name>
</gene>
<dbReference type="GO" id="GO:0008168">
    <property type="term" value="F:methyltransferase activity"/>
    <property type="evidence" value="ECO:0007669"/>
    <property type="project" value="UniProtKB-KW"/>
</dbReference>
<dbReference type="RefSeq" id="XP_028495005.1">
    <property type="nucleotide sequence ID" value="XM_028640983.1"/>
</dbReference>
<dbReference type="InterPro" id="IPR045851">
    <property type="entry name" value="AMP-bd_C_sf"/>
</dbReference>
<reference evidence="12 13" key="1">
    <citation type="submission" date="2018-10" db="EMBL/GenBank/DDBJ databases">
        <title>Genome sequence of Verticillium nonalfalfae VnAa140.</title>
        <authorList>
            <person name="Stajich J.E."/>
            <person name="Kasson M.T."/>
        </authorList>
    </citation>
    <scope>NUCLEOTIDE SEQUENCE [LARGE SCALE GENOMIC DNA]</scope>
    <source>
        <strain evidence="12 13">VnAa140</strain>
    </source>
</reference>
<dbReference type="Pfam" id="PF00698">
    <property type="entry name" value="Acyl_transf_1"/>
    <property type="match status" value="1"/>
</dbReference>
<dbReference type="SUPFAM" id="SSF52777">
    <property type="entry name" value="CoA-dependent acyltransferases"/>
    <property type="match status" value="2"/>
</dbReference>
<dbReference type="GO" id="GO:0031177">
    <property type="term" value="F:phosphopantetheine binding"/>
    <property type="evidence" value="ECO:0007669"/>
    <property type="project" value="InterPro"/>
</dbReference>
<dbReference type="Pfam" id="PF00109">
    <property type="entry name" value="ketoacyl-synt"/>
    <property type="match status" value="1"/>
</dbReference>
<dbReference type="PANTHER" id="PTHR43775">
    <property type="entry name" value="FATTY ACID SYNTHASE"/>
    <property type="match status" value="1"/>
</dbReference>
<evidence type="ECO:0000256" key="2">
    <source>
        <dbReference type="ARBA" id="ARBA00022553"/>
    </source>
</evidence>
<keyword evidence="8" id="KW-0511">Multifunctional enzyme</keyword>
<dbReference type="InterPro" id="IPR001242">
    <property type="entry name" value="Condensation_dom"/>
</dbReference>
<dbReference type="InterPro" id="IPR014030">
    <property type="entry name" value="Ketoacyl_synth_N"/>
</dbReference>
<dbReference type="SUPFAM" id="SSF52151">
    <property type="entry name" value="FabD/lysophospholipase-like"/>
    <property type="match status" value="1"/>
</dbReference>
<evidence type="ECO:0000259" key="11">
    <source>
        <dbReference type="PROSITE" id="PS52004"/>
    </source>
</evidence>
<dbReference type="InterPro" id="IPR000873">
    <property type="entry name" value="AMP-dep_synth/lig_dom"/>
</dbReference>
<dbReference type="InterPro" id="IPR036736">
    <property type="entry name" value="ACP-like_sf"/>
</dbReference>
<dbReference type="SMART" id="SM00825">
    <property type="entry name" value="PKS_KS"/>
    <property type="match status" value="1"/>
</dbReference>
<dbReference type="InterPro" id="IPR014031">
    <property type="entry name" value="Ketoacyl_synth_C"/>
</dbReference>
<dbReference type="Gene3D" id="3.40.47.10">
    <property type="match status" value="1"/>
</dbReference>
<dbReference type="Gene3D" id="3.30.559.30">
    <property type="entry name" value="Nonribosomal peptide synthetase, condensation domain"/>
    <property type="match status" value="1"/>
</dbReference>
<dbReference type="SUPFAM" id="SSF51735">
    <property type="entry name" value="NAD(P)-binding Rossmann-fold domains"/>
    <property type="match status" value="2"/>
</dbReference>
<evidence type="ECO:0000259" key="10">
    <source>
        <dbReference type="PROSITE" id="PS50075"/>
    </source>
</evidence>
<dbReference type="InterPro" id="IPR013120">
    <property type="entry name" value="FAR_NAD-bd"/>
</dbReference>
<feature type="compositionally biased region" description="Low complexity" evidence="9">
    <location>
        <begin position="3315"/>
        <end position="3335"/>
    </location>
</feature>
<dbReference type="PROSITE" id="PS52004">
    <property type="entry name" value="KS3_2"/>
    <property type="match status" value="1"/>
</dbReference>
<dbReference type="InterPro" id="IPR016035">
    <property type="entry name" value="Acyl_Trfase/lysoPLipase"/>
</dbReference>
<proteinExistence type="predicted"/>
<dbReference type="SMART" id="SM00827">
    <property type="entry name" value="PKS_AT"/>
    <property type="match status" value="1"/>
</dbReference>
<dbReference type="SMART" id="SM00822">
    <property type="entry name" value="PKS_KR"/>
    <property type="match status" value="1"/>
</dbReference>
<keyword evidence="7" id="KW-0560">Oxidoreductase</keyword>
<dbReference type="Pfam" id="PF16197">
    <property type="entry name" value="KAsynt_C_assoc"/>
    <property type="match status" value="1"/>
</dbReference>
<dbReference type="Gene3D" id="3.30.300.30">
    <property type="match status" value="1"/>
</dbReference>
<feature type="region of interest" description="Disordered" evidence="9">
    <location>
        <begin position="3315"/>
        <end position="3340"/>
    </location>
</feature>
<dbReference type="InterPro" id="IPR018201">
    <property type="entry name" value="Ketoacyl_synth_AS"/>
</dbReference>
<dbReference type="InterPro" id="IPR020806">
    <property type="entry name" value="PKS_PP-bd"/>
</dbReference>
<dbReference type="InterPro" id="IPR016036">
    <property type="entry name" value="Malonyl_transacylase_ACP-bd"/>
</dbReference>
<dbReference type="InterPro" id="IPR020841">
    <property type="entry name" value="PKS_Beta-ketoAc_synthase_dom"/>
</dbReference>
<feature type="domain" description="Carrier" evidence="10">
    <location>
        <begin position="2078"/>
        <end position="2159"/>
    </location>
</feature>
<dbReference type="GO" id="GO:0044550">
    <property type="term" value="P:secondary metabolite biosynthetic process"/>
    <property type="evidence" value="ECO:0007669"/>
    <property type="project" value="TreeGrafter"/>
</dbReference>
<dbReference type="Gene3D" id="3.40.50.720">
    <property type="entry name" value="NAD(P)-binding Rossmann-like Domain"/>
    <property type="match status" value="2"/>
</dbReference>
<dbReference type="InterPro" id="IPR032821">
    <property type="entry name" value="PKS_assoc"/>
</dbReference>
<dbReference type="GO" id="GO:0006633">
    <property type="term" value="P:fatty acid biosynthetic process"/>
    <property type="evidence" value="ECO:0007669"/>
    <property type="project" value="InterPro"/>
</dbReference>
<protein>
    <submittedName>
        <fullName evidence="12">Putative Hybrid PKS-NRPS biosynthetic cluster</fullName>
    </submittedName>
</protein>
<dbReference type="Gene3D" id="1.10.1200.10">
    <property type="entry name" value="ACP-like"/>
    <property type="match status" value="1"/>
</dbReference>
<accession>A0A3M9Y8L8</accession>
<evidence type="ECO:0000256" key="5">
    <source>
        <dbReference type="ARBA" id="ARBA00022679"/>
    </source>
</evidence>
<dbReference type="PROSITE" id="PS50075">
    <property type="entry name" value="CARRIER"/>
    <property type="match status" value="2"/>
</dbReference>
<dbReference type="Proteomes" id="UP000267145">
    <property type="component" value="Unassembled WGS sequence"/>
</dbReference>
<dbReference type="GO" id="GO:0016874">
    <property type="term" value="F:ligase activity"/>
    <property type="evidence" value="ECO:0007669"/>
    <property type="project" value="UniProtKB-KW"/>
</dbReference>
<evidence type="ECO:0000313" key="12">
    <source>
        <dbReference type="EMBL" id="RNJ56847.1"/>
    </source>
</evidence>
<dbReference type="PANTHER" id="PTHR43775:SF37">
    <property type="entry name" value="SI:DKEY-61P9.11"/>
    <property type="match status" value="1"/>
</dbReference>
<dbReference type="InterPro" id="IPR009081">
    <property type="entry name" value="PP-bd_ACP"/>
</dbReference>
<dbReference type="Pfam" id="PF08659">
    <property type="entry name" value="KR"/>
    <property type="match status" value="1"/>
</dbReference>
<dbReference type="GO" id="GO:0004312">
    <property type="term" value="F:fatty acid synthase activity"/>
    <property type="evidence" value="ECO:0007669"/>
    <property type="project" value="TreeGrafter"/>
</dbReference>
<dbReference type="Gene3D" id="3.40.50.12780">
    <property type="entry name" value="N-terminal domain of ligase-like"/>
    <property type="match status" value="1"/>
</dbReference>
<keyword evidence="13" id="KW-1185">Reference proteome</keyword>
<dbReference type="InterPro" id="IPR036291">
    <property type="entry name" value="NAD(P)-bd_dom_sf"/>
</dbReference>
<dbReference type="GeneID" id="39610552"/>
<dbReference type="InterPro" id="IPR023213">
    <property type="entry name" value="CAT-like_dom_sf"/>
</dbReference>
<keyword evidence="4" id="KW-0489">Methyltransferase</keyword>
<dbReference type="GO" id="GO:0016491">
    <property type="term" value="F:oxidoreductase activity"/>
    <property type="evidence" value="ECO:0007669"/>
    <property type="project" value="UniProtKB-KW"/>
</dbReference>
<dbReference type="EMBL" id="RBVV01000050">
    <property type="protein sequence ID" value="RNJ56847.1"/>
    <property type="molecule type" value="Genomic_DNA"/>
</dbReference>
<dbReference type="Pfam" id="PF00550">
    <property type="entry name" value="PP-binding"/>
    <property type="match status" value="2"/>
</dbReference>
<sequence length="3771" mass="408276">MSGGQEKSPIAIIGMSCRVAGADSPSQLWDVLASSKDVQSRTERFNSAGFYRPDGSKKKGVTNVDRGYFMQGDVSRFDNLFFSIPPLEAEAMDPQQRMLLELTYEAVENAGLPLDNFTGSNTAVYTGMTWNDYAISLFRDVDATPKYMSTGACSAIAANRVSYFFDLHGPSLVLDTACSSTMYALHHAVAALHAGEAEMAVVNGSNLILNPDIFVAMSEMDFLSPTGRCRTFDAAGDGYVRAEGVLALLLKPLDKALQDGDPIRAVVRGTRVNQDGRTQGLTLPSSEAQRANMQGLYAESRLDPADVQYFEAHGTGTAAGDPLEVSAIDEVYGRPASSDESQRPQKLVVGSVKSNVGHLEAAAALAGLVKTVEALERGFIPPQMHFTTPNPKIDFTRLEVPTSLMPWPKTRDGVRRAAINSFGFGGSNGHAVLEHYDHRDGAAKAVSSPSYDRSFLFKISANNDASLTEASKRLIDYIARHDPTPIDLAHTLLARRSTHKRSIMLTASSTCELAQKLADNDVNPQEKSTGKPKRVAFIFTGQGAQCLDDGPSWSAMEELSKPKQTSRVYESALSQPLCAILQIGLVELWRSWGVSPVAVVGHSSGEIGAAYCAGIMPLRDCVIAAYYRGLYLGSGASEKQIETESAPELKGSMCAVGLGEDAAKDVLKAYPGRLALAAVNSPSSCTLSGDEDAILEVVESCKANGTFCRQLRVDMAYHSHHMLPKAPKYEAAMVAAGVGNAHADDDRAQATSGCRMFSSVRGREVMSRDCSPAYWKENMVSTVSFVADLTVLSRHAAIDALVELGPHPALKGPVQDTLASLSMGELPYFSSLLRGEPDFQALLSSAGSMALSGLDLDLVHINAFESVVQDQTTVKVKGATPPVAVATAGSHYTFSIEAGVSAPGAVWTKLSSGSITHMSSEAASLLPSLHAFNPGSKVRHDERGLKRAQSFPVPTLERTSGLQFNSTEAAALLSDNPLGACSPLALDAVLRLPTLMLLGAPLPPSQYRLRSIQDIEVSTRRLEYSDLDGHEVPSIVTSSAPINGIALANAKILAKDGETLMDLRNAEYVAVAPLLADPALESLFFQRKILPDITYAGNSDLDYDSGTGQEGHAFLSLTRFFELLTHKWPMSDLAIDVGNDDGLDSAAYHVASGLRKLSWSTNRSRFRSLTIVNQSIDASESGTSVTNKWPIDNRLSVIPSLDSDPDAQFHAVFTLSDRYESALSRVHPSGFICLLKKTKSEEDNRPDSHDGATQFTWPSNLEPVYSVQSKEGWDWIIGRRRIQKSLTGSETDAAERSESTSSRIGVRVFAPAESLPRSFRLADSHFEVQDVSALRDESLFSEPFDAIILDTGDSSILLRDAAGPDESLTWTQSLVGHVQTLVWVSSASTAQPFNGVDGAFIRTLATENPRFRGVSIAVSKNVGDSELEDLCSQIYERTRDGDAEVELYIQDGAVHCLRYHPDDELSASVDLVPATRNSAPHGFEYKINGVGNGRVEMITTVPSLPNTARACGSEPLVSVLVEVSLVGGEDVAKIHGTSGPLAREGLAAFFIGRTLETSDPDRPYGNRVFGWCSGAHASTVYVHTSQMIHLADHVTADDAQHGKSNLGLVRALGRLASQATAACLVAFEGRVRQNDRIRANELSAAIRIAVTSVAARNSAMVVDSDSDNGHRQEESAHDLEISYDGSSGFLVNGRHVRLASVLERYALTTVLAASAPLDAKSLPETEVFGIQDFAEAFDYAAKNPLSTTILRHAGGLGSLNTAWITPRTTATTDEKQEEEQLFRGDGAYIVLGGLGGLGRHLLPWMVKNGAKHVVALGRKSPLSTDGTLELTDRIAGLGGRLSILQADGSQTDEVEAALAQVRTESPIRGIINMAMVLADRPFATMSAEEWHRSIQAKVHTSWNLHGATLQDDLDIFVLFSSVVSMTGNRMQANYAVGNAFQNRLAAHRRSLGLTGVSLALPPMHGVGILAGNDGLLEYFDQAGLAPAGPDELTSLMKAAVYESRRASGASFIGAGLQMFNKIDGIIQAKPTQTQMFWVEQPEFSFLMDHQRSSGNSGGARGDEPLRERVTKSLDHDKEEGEVTKALIMKSFLQSLANLLGYTVEAFDPRSPIAAYGLDSLNAVACRYWFFKELAVDVPVFDILGCRSILELVARVFSKLRAQVLDASAPESSSSAFPLVKLPDPRRLDPEASRPLSYSQQRLWFLHNFLSDKTAYNLLLVCHIDGTVRSDLLRKTWEVLLHRHEVLRTRFIDTPKGQQQVAVDASDTGFQFTTVEVDSAADDAAFDAKVRELEMAAQSYNFDISRGELVRCWLLVSPSSSATRRSRLFLASHHLPWDRTSTAVVFDEITTIYKSLLRGEAPQQNLEPPAFQFADYASWQRQCIDQDTFREPLVGYWQTQLEGAPDAVSLLPLAHADQRPPVKQLETGTATLRLSKEVGAAIKTFCAAHAMTPFMFMTAAVAALFHRLTGDEDVVIGVADGDRGHSAFDRLVGFAVNMLPIRSRMAPDMRFLDHLDSFREACLGAYAHRSLPFDYLVHKLAVPRSTAHGPIFQITVNYVVHGSFATADFGDFKFVEYDHFNARSQSDVGLDIEEAMDGALNCVFEFDTALYSESAIEELARMYENLMVHAMEAGGETALRDVRLASREDDEAVAAILRPRWDADLIQLCEQTLFPQLFDESVKRYAHKIAVVDETTSLTYLELDQRVNAIAHILITSGAQPGEAVGVYIESGVDLAVAIYGIWRAGCAFVAIHDVPEERLRSMIEDVDLQRALVDATGREGSRAHELIAAGLESRHVHRIDQIQTIGQFSAPPQIARPVRGDDPLCCIFTSGSTGRPKGLFLSHLQLRMWYRGYYETTVGISADATLLLASVPTFDMSLVSLFSAPACGGTLVVASREARYSPSSMMNLILANGVTSMTVTPSQLGALLAGVGRSSRDPSSWPLRSLVLGGEVVPAKVVRDFFALGLPFARLWNGYGPSETALSVSLKEITKPETASRLAPPHFPATLRVVDDRGRPAPFGVPGELYIGGPGVCEEYVRRPEMTAAAFIPDANDAADNSISRRLYRTGDLFIVHRDGTLSVKGRIGGDRQVKIRGMRTELGEIETAIWAALEDILPALTTDDVDPVVVTAVAVVYRPREQLMAAYLVAAGNTVDDMTNEDQQPKARQELARALRFSLRAVLPVHMNPGAYEFLEEMPSSSAGKTDYKSILALPPPVAEAAAHNSSNDQSWSELSGIQQVLAEIWREALVWGVTSVPVAPVEDFFAVGGHSLALVNVQNLIEDKWNVSVALADLFAWPSLQGMERLVLDALASLATSSTDSSPADTTAAGSDTDVSAPESDAGEEAVDWKAAAILPFAIDKTVRYAPLHPPTAIILTGASSMFGIHLLHHLLSTTSLHTIFCIAEPADSHSAAVVGLSAALKRYNLADGLGEDMLSRVRAFPGSLSHPTLGLSEDEIHLLDRQAHAIFHLASDVSLLGNFDKVRAGNLGPVHFLIGLAQGLLPDADHGVSNVKALHYLSTWGVPHLQAWHDTDLSSGGGDGDGDGDGTQSTIRRSEEAMTHMVPGKSGRLAYLKCRWAAELLLESAAVKGLPVSIFRPSMTAPANAALPRDDINRRIIEASLQTGKVPRFGGGMGWLTADFLAAAVAHLAFRQEGGVAAGAGATNRSKIWHFVPEEGSFHAYANLDRVLETAHGGGELRVVEPREWFATLRASRNPEMILQAAVLDEWYAAGWVPFELDARRTLDLLAEEAHLRPRTVDRRLILDNVVGHEGF</sequence>
<comment type="caution">
    <text evidence="12">The sequence shown here is derived from an EMBL/GenBank/DDBJ whole genome shotgun (WGS) entry which is preliminary data.</text>
</comment>
<organism evidence="12 13">
    <name type="scientific">Verticillium nonalfalfae</name>
    <dbReference type="NCBI Taxonomy" id="1051616"/>
    <lineage>
        <taxon>Eukaryota</taxon>
        <taxon>Fungi</taxon>
        <taxon>Dikarya</taxon>
        <taxon>Ascomycota</taxon>
        <taxon>Pezizomycotina</taxon>
        <taxon>Sordariomycetes</taxon>
        <taxon>Hypocreomycetidae</taxon>
        <taxon>Glomerellales</taxon>
        <taxon>Plectosphaerellaceae</taxon>
        <taxon>Verticillium</taxon>
    </lineage>
</organism>
<dbReference type="InterPro" id="IPR014043">
    <property type="entry name" value="Acyl_transferase_dom"/>
</dbReference>
<feature type="domain" description="Carrier" evidence="10">
    <location>
        <begin position="3230"/>
        <end position="3309"/>
    </location>
</feature>
<dbReference type="InterPro" id="IPR050091">
    <property type="entry name" value="PKS_NRPS_Biosynth_Enz"/>
</dbReference>
<dbReference type="InterPro" id="IPR042099">
    <property type="entry name" value="ANL_N_sf"/>
</dbReference>
<dbReference type="SMART" id="SM00823">
    <property type="entry name" value="PKS_PP"/>
    <property type="match status" value="2"/>
</dbReference>
<dbReference type="Gene3D" id="3.30.559.10">
    <property type="entry name" value="Chloramphenicol acetyltransferase-like domain"/>
    <property type="match status" value="1"/>
</dbReference>
<dbReference type="Pfam" id="PF07993">
    <property type="entry name" value="NAD_binding_4"/>
    <property type="match status" value="1"/>
</dbReference>
<keyword evidence="1" id="KW-0596">Phosphopantetheine</keyword>
<dbReference type="PROSITE" id="PS00606">
    <property type="entry name" value="KS3_1"/>
    <property type="match status" value="1"/>
</dbReference>
<dbReference type="InterPro" id="IPR016039">
    <property type="entry name" value="Thiolase-like"/>
</dbReference>
<keyword evidence="6" id="KW-0677">Repeat</keyword>
<evidence type="ECO:0000256" key="1">
    <source>
        <dbReference type="ARBA" id="ARBA00022450"/>
    </source>
</evidence>
<evidence type="ECO:0000256" key="6">
    <source>
        <dbReference type="ARBA" id="ARBA00022737"/>
    </source>
</evidence>
<dbReference type="Pfam" id="PF00668">
    <property type="entry name" value="Condensation"/>
    <property type="match status" value="1"/>
</dbReference>
<name>A0A3M9Y8L8_9PEZI</name>
<evidence type="ECO:0000256" key="9">
    <source>
        <dbReference type="SAM" id="MobiDB-lite"/>
    </source>
</evidence>
<feature type="domain" description="Ketosynthase family 3 (KS3)" evidence="11">
    <location>
        <begin position="7"/>
        <end position="435"/>
    </location>
</feature>
<evidence type="ECO:0000256" key="4">
    <source>
        <dbReference type="ARBA" id="ARBA00022603"/>
    </source>
</evidence>
<dbReference type="Pfam" id="PF02801">
    <property type="entry name" value="Ketoacyl-synt_C"/>
    <property type="match status" value="1"/>
</dbReference>
<dbReference type="CDD" id="cd00833">
    <property type="entry name" value="PKS"/>
    <property type="match status" value="1"/>
</dbReference>
<dbReference type="SUPFAM" id="SSF55048">
    <property type="entry name" value="Probable ACP-binding domain of malonyl-CoA ACP transacylase"/>
    <property type="match status" value="1"/>
</dbReference>
<evidence type="ECO:0000256" key="3">
    <source>
        <dbReference type="ARBA" id="ARBA00022598"/>
    </source>
</evidence>
<dbReference type="Pfam" id="PF00501">
    <property type="entry name" value="AMP-binding"/>
    <property type="match status" value="1"/>
</dbReference>
<dbReference type="SUPFAM" id="SSF47336">
    <property type="entry name" value="ACP-like"/>
    <property type="match status" value="2"/>
</dbReference>
<dbReference type="InterPro" id="IPR057326">
    <property type="entry name" value="KR_dom"/>
</dbReference>
<dbReference type="InterPro" id="IPR001227">
    <property type="entry name" value="Ac_transferase_dom_sf"/>
</dbReference>
<dbReference type="STRING" id="1051616.A0A3M9Y8L8"/>
<keyword evidence="3" id="KW-0436">Ligase</keyword>
<keyword evidence="5" id="KW-0808">Transferase</keyword>
<evidence type="ECO:0000256" key="8">
    <source>
        <dbReference type="ARBA" id="ARBA00023268"/>
    </source>
</evidence>
<dbReference type="InterPro" id="IPR013968">
    <property type="entry name" value="PKS_KR"/>
</dbReference>
<dbReference type="SUPFAM" id="SSF53901">
    <property type="entry name" value="Thiolase-like"/>
    <property type="match status" value="1"/>
</dbReference>
<evidence type="ECO:0000313" key="13">
    <source>
        <dbReference type="Proteomes" id="UP000267145"/>
    </source>
</evidence>
<dbReference type="GO" id="GO:0004315">
    <property type="term" value="F:3-oxoacyl-[acyl-carrier-protein] synthase activity"/>
    <property type="evidence" value="ECO:0007669"/>
    <property type="project" value="InterPro"/>
</dbReference>
<keyword evidence="2" id="KW-0597">Phosphoprotein</keyword>
<evidence type="ECO:0000256" key="7">
    <source>
        <dbReference type="ARBA" id="ARBA00023002"/>
    </source>
</evidence>
<dbReference type="SUPFAM" id="SSF56801">
    <property type="entry name" value="Acetyl-CoA synthetase-like"/>
    <property type="match status" value="1"/>
</dbReference>